<dbReference type="GO" id="GO:0005506">
    <property type="term" value="F:iron ion binding"/>
    <property type="evidence" value="ECO:0007669"/>
    <property type="project" value="InterPro"/>
</dbReference>
<dbReference type="AlphaFoldDB" id="A0A978U8Y1"/>
<dbReference type="Pfam" id="PF00067">
    <property type="entry name" value="p450"/>
    <property type="match status" value="1"/>
</dbReference>
<keyword evidence="7" id="KW-0503">Monooxygenase</keyword>
<organism evidence="8 9">
    <name type="scientific">Ziziphus jujuba var. spinosa</name>
    <dbReference type="NCBI Taxonomy" id="714518"/>
    <lineage>
        <taxon>Eukaryota</taxon>
        <taxon>Viridiplantae</taxon>
        <taxon>Streptophyta</taxon>
        <taxon>Embryophyta</taxon>
        <taxon>Tracheophyta</taxon>
        <taxon>Spermatophyta</taxon>
        <taxon>Magnoliopsida</taxon>
        <taxon>eudicotyledons</taxon>
        <taxon>Gunneridae</taxon>
        <taxon>Pentapetalae</taxon>
        <taxon>rosids</taxon>
        <taxon>fabids</taxon>
        <taxon>Rosales</taxon>
        <taxon>Rhamnaceae</taxon>
        <taxon>Paliureae</taxon>
        <taxon>Ziziphus</taxon>
    </lineage>
</organism>
<comment type="caution">
    <text evidence="8">The sequence shown here is derived from an EMBL/GenBank/DDBJ whole genome shotgun (WGS) entry which is preliminary data.</text>
</comment>
<protein>
    <recommendedName>
        <fullName evidence="10">Cytochrome P450 94A1-like</fullName>
    </recommendedName>
</protein>
<dbReference type="InterPro" id="IPR036396">
    <property type="entry name" value="Cyt_P450_sf"/>
</dbReference>
<evidence type="ECO:0000313" key="8">
    <source>
        <dbReference type="EMBL" id="KAH7510939.1"/>
    </source>
</evidence>
<sequence length="285" mass="32525">MYSKFAIAFDDTVKISGERNDSLIPIIWKIKKFLGIGSEKRLATAISEVRDFAIPVIREKKMELSEKSTLESADLLSMIGTTGWVTYLTRLHVSYPLVLSSDTSAGILVYLSDEVKDMVYTHAAICESMRLYPPVQADNKEAAKDDTLPDGTVVKEGEKVTYHPSAMGRMESVWGKDWAEYRPERWLEPERVDEDTKKYWRFVVRDPYSYPVFQAGPRTCLGKEMAFLQMKRVIAEVLRLFRVAPAMAEGVEPVYVSYVTSKMHTGFPVRIQERSQTFSDSCFKL</sequence>
<dbReference type="SUPFAM" id="SSF48264">
    <property type="entry name" value="Cytochrome P450"/>
    <property type="match status" value="1"/>
</dbReference>
<evidence type="ECO:0000256" key="7">
    <source>
        <dbReference type="ARBA" id="ARBA00023033"/>
    </source>
</evidence>
<keyword evidence="3" id="KW-0349">Heme</keyword>
<dbReference type="InterPro" id="IPR001128">
    <property type="entry name" value="Cyt_P450"/>
</dbReference>
<dbReference type="PANTHER" id="PTHR24296">
    <property type="entry name" value="CYTOCHROME P450"/>
    <property type="match status" value="1"/>
</dbReference>
<keyword evidence="4" id="KW-0479">Metal-binding</keyword>
<dbReference type="EMBL" id="JAEACU010000254">
    <property type="protein sequence ID" value="KAH7510939.1"/>
    <property type="molecule type" value="Genomic_DNA"/>
</dbReference>
<accession>A0A978U8Y1</accession>
<comment type="similarity">
    <text evidence="2">Belongs to the cytochrome P450 family.</text>
</comment>
<evidence type="ECO:0000313" key="9">
    <source>
        <dbReference type="Proteomes" id="UP000813462"/>
    </source>
</evidence>
<evidence type="ECO:0000256" key="6">
    <source>
        <dbReference type="ARBA" id="ARBA00023004"/>
    </source>
</evidence>
<evidence type="ECO:0008006" key="10">
    <source>
        <dbReference type="Google" id="ProtNLM"/>
    </source>
</evidence>
<keyword evidence="5" id="KW-0560">Oxidoreductase</keyword>
<evidence type="ECO:0000256" key="5">
    <source>
        <dbReference type="ARBA" id="ARBA00023002"/>
    </source>
</evidence>
<reference evidence="8" key="1">
    <citation type="journal article" date="2021" name="Front. Plant Sci.">
        <title>Chromosome-Scale Genome Assembly for Chinese Sour Jujube and Insights Into Its Genome Evolution and Domestication Signature.</title>
        <authorList>
            <person name="Shen L.-Y."/>
            <person name="Luo H."/>
            <person name="Wang X.-L."/>
            <person name="Wang X.-M."/>
            <person name="Qiu X.-J."/>
            <person name="Liu H."/>
            <person name="Zhou S.-S."/>
            <person name="Jia K.-H."/>
            <person name="Nie S."/>
            <person name="Bao Y.-T."/>
            <person name="Zhang R.-G."/>
            <person name="Yun Q.-Z."/>
            <person name="Chai Y.-H."/>
            <person name="Lu J.-Y."/>
            <person name="Li Y."/>
            <person name="Zhao S.-W."/>
            <person name="Mao J.-F."/>
            <person name="Jia S.-G."/>
            <person name="Mao Y.-M."/>
        </authorList>
    </citation>
    <scope>NUCLEOTIDE SEQUENCE</scope>
    <source>
        <strain evidence="8">AT0</strain>
        <tissue evidence="8">Leaf</tissue>
    </source>
</reference>
<name>A0A978U8Y1_ZIZJJ</name>
<dbReference type="GO" id="GO:0020037">
    <property type="term" value="F:heme binding"/>
    <property type="evidence" value="ECO:0007669"/>
    <property type="project" value="InterPro"/>
</dbReference>
<proteinExistence type="inferred from homology"/>
<evidence type="ECO:0000256" key="2">
    <source>
        <dbReference type="ARBA" id="ARBA00010617"/>
    </source>
</evidence>
<dbReference type="Gene3D" id="1.10.630.10">
    <property type="entry name" value="Cytochrome P450"/>
    <property type="match status" value="1"/>
</dbReference>
<gene>
    <name evidence="8" type="ORF">FEM48_ZijujUnG0063700</name>
</gene>
<dbReference type="GO" id="GO:0004497">
    <property type="term" value="F:monooxygenase activity"/>
    <property type="evidence" value="ECO:0007669"/>
    <property type="project" value="UniProtKB-KW"/>
</dbReference>
<comment type="cofactor">
    <cofactor evidence="1">
        <name>heme</name>
        <dbReference type="ChEBI" id="CHEBI:30413"/>
    </cofactor>
</comment>
<evidence type="ECO:0000256" key="3">
    <source>
        <dbReference type="ARBA" id="ARBA00022617"/>
    </source>
</evidence>
<dbReference type="GO" id="GO:0016705">
    <property type="term" value="F:oxidoreductase activity, acting on paired donors, with incorporation or reduction of molecular oxygen"/>
    <property type="evidence" value="ECO:0007669"/>
    <property type="project" value="InterPro"/>
</dbReference>
<evidence type="ECO:0000256" key="1">
    <source>
        <dbReference type="ARBA" id="ARBA00001971"/>
    </source>
</evidence>
<keyword evidence="6" id="KW-0408">Iron</keyword>
<evidence type="ECO:0000256" key="4">
    <source>
        <dbReference type="ARBA" id="ARBA00022723"/>
    </source>
</evidence>
<dbReference type="Proteomes" id="UP000813462">
    <property type="component" value="Unassembled WGS sequence"/>
</dbReference>